<feature type="coiled-coil region" evidence="1">
    <location>
        <begin position="153"/>
        <end position="180"/>
    </location>
</feature>
<keyword evidence="1" id="KW-0175">Coiled coil</keyword>
<gene>
    <name evidence="3" type="ORF">MEDL_5073</name>
</gene>
<dbReference type="InterPro" id="IPR036691">
    <property type="entry name" value="Endo/exonu/phosph_ase_sf"/>
</dbReference>
<evidence type="ECO:0000313" key="4">
    <source>
        <dbReference type="Proteomes" id="UP000683360"/>
    </source>
</evidence>
<name>A0A8S3Q4L1_MYTED</name>
<dbReference type="SUPFAM" id="SSF56219">
    <property type="entry name" value="DNase I-like"/>
    <property type="match status" value="1"/>
</dbReference>
<accession>A0A8S3Q4L1</accession>
<dbReference type="EMBL" id="CAJPWZ010000302">
    <property type="protein sequence ID" value="CAG2189726.1"/>
    <property type="molecule type" value="Genomic_DNA"/>
</dbReference>
<reference evidence="3" key="1">
    <citation type="submission" date="2021-03" db="EMBL/GenBank/DDBJ databases">
        <authorList>
            <person name="Bekaert M."/>
        </authorList>
    </citation>
    <scope>NUCLEOTIDE SEQUENCE</scope>
</reference>
<evidence type="ECO:0000313" key="3">
    <source>
        <dbReference type="EMBL" id="CAG2189726.1"/>
    </source>
</evidence>
<evidence type="ECO:0000256" key="1">
    <source>
        <dbReference type="SAM" id="Coils"/>
    </source>
</evidence>
<keyword evidence="4" id="KW-1185">Reference proteome</keyword>
<protein>
    <recommendedName>
        <fullName evidence="5">Endonuclease/exonuclease/phosphatase domain-containing protein</fullName>
    </recommendedName>
</protein>
<feature type="coiled-coil region" evidence="1">
    <location>
        <begin position="6"/>
        <end position="58"/>
    </location>
</feature>
<evidence type="ECO:0000256" key="2">
    <source>
        <dbReference type="SAM" id="MobiDB-lite"/>
    </source>
</evidence>
<dbReference type="AlphaFoldDB" id="A0A8S3Q4L1"/>
<dbReference type="Gene3D" id="3.60.10.10">
    <property type="entry name" value="Endonuclease/exonuclease/phosphatase"/>
    <property type="match status" value="1"/>
</dbReference>
<feature type="compositionally biased region" description="Polar residues" evidence="2">
    <location>
        <begin position="266"/>
        <end position="276"/>
    </location>
</feature>
<organism evidence="3 4">
    <name type="scientific">Mytilus edulis</name>
    <name type="common">Blue mussel</name>
    <dbReference type="NCBI Taxonomy" id="6550"/>
    <lineage>
        <taxon>Eukaryota</taxon>
        <taxon>Metazoa</taxon>
        <taxon>Spiralia</taxon>
        <taxon>Lophotrochozoa</taxon>
        <taxon>Mollusca</taxon>
        <taxon>Bivalvia</taxon>
        <taxon>Autobranchia</taxon>
        <taxon>Pteriomorphia</taxon>
        <taxon>Mytilida</taxon>
        <taxon>Mytiloidea</taxon>
        <taxon>Mytilidae</taxon>
        <taxon>Mytilinae</taxon>
        <taxon>Mytilus</taxon>
    </lineage>
</organism>
<feature type="compositionally biased region" description="Polar residues" evidence="2">
    <location>
        <begin position="210"/>
        <end position="228"/>
    </location>
</feature>
<feature type="region of interest" description="Disordered" evidence="2">
    <location>
        <begin position="210"/>
        <end position="276"/>
    </location>
</feature>
<sequence>MPQIKIQSLEREKEAKEETIRALQKQLDQKDQTIEKLITEKSKDFDHYNRQLQEKSEEVIEKLHIIHQLELRVKDLEHHKHKPAIIEKEECEKEIGNTSYNVHTQNRFSILQEKEIPTQLEKGKKNVNGAKEFILNTTIQSDNVVVIVGSNDLSKARSSAEKIMKEVESLISEFQEKKSKYDGVHFTALGTSELAKMIKNNLNEHLGMESYSNYTTNQGPERSQNRNNGYKGFQDPLNRNNRFKGFQDPLNRNNQYKGSEDPFYSRNPQNNPGLSPNERNLGCWNINGFSSQKLNDINCSKFDIFGIVESWTHGESSISFKNYTCFHQPGIKKKGKRGRRSGGIILYFKNEFKKSNAIIKIAQSKNYIFIKLDKDKCGLTHDIFLGCVYINPRAKSVCPENDKIFDSLSSLVNKYSELGKVIIMGDCNSRTANLIDYIELDETDYHQNSEGKSNLPTNYTSDLILPKRNNLDPEINEQGRMLIDFCIESKMRILNGRIDGDSLGFHTYYCPRGSSSIDYFLVSEDIFHEFVYLHVFPPNELSDHSLLWTGLKNNSNYIYSQINNNINTKDCDLLPGKYNLESGSREKFVEAVQDSKLLIDQFLLEVNNPEMDINNLSENLSNIILDSANKTFNFRPFKGKRKKKKGKQKWFNGNCKFFKRELNNLGSRLQQHPNNHDLKTSYHQLRREYKKLLKDTKKKFITDIIDKLDSLHEDNPKLFWKTINNLKKNTNREENPIPLSEMSNYLKKLYEENNTDLDISKIEIENINNKHLDYAFICKEVRDGIKKLKKNKQPGIDLIYNEFLLYGKDLLLLPIGVSNAEIEKFKPLRRQFEKKYVIKFSPIFLT</sequence>
<comment type="caution">
    <text evidence="3">The sequence shown here is derived from an EMBL/GenBank/DDBJ whole genome shotgun (WGS) entry which is preliminary data.</text>
</comment>
<proteinExistence type="predicted"/>
<dbReference type="Proteomes" id="UP000683360">
    <property type="component" value="Unassembled WGS sequence"/>
</dbReference>
<evidence type="ECO:0008006" key="5">
    <source>
        <dbReference type="Google" id="ProtNLM"/>
    </source>
</evidence>